<evidence type="ECO:0000313" key="1">
    <source>
        <dbReference type="EnsemblPlants" id="AVESA.00010b.r2.6CG1121330.1.CDS"/>
    </source>
</evidence>
<dbReference type="Proteomes" id="UP001732700">
    <property type="component" value="Chromosome 6C"/>
</dbReference>
<protein>
    <submittedName>
        <fullName evidence="1">Uncharacterized protein</fullName>
    </submittedName>
</protein>
<reference evidence="1" key="1">
    <citation type="submission" date="2021-05" db="EMBL/GenBank/DDBJ databases">
        <authorList>
            <person name="Scholz U."/>
            <person name="Mascher M."/>
            <person name="Fiebig A."/>
        </authorList>
    </citation>
    <scope>NUCLEOTIDE SEQUENCE [LARGE SCALE GENOMIC DNA]</scope>
</reference>
<keyword evidence="2" id="KW-1185">Reference proteome</keyword>
<name>A0ACD5ZBP0_AVESA</name>
<reference evidence="1" key="2">
    <citation type="submission" date="2025-09" db="UniProtKB">
        <authorList>
            <consortium name="EnsemblPlants"/>
        </authorList>
    </citation>
    <scope>IDENTIFICATION</scope>
</reference>
<evidence type="ECO:0000313" key="2">
    <source>
        <dbReference type="Proteomes" id="UP001732700"/>
    </source>
</evidence>
<organism evidence="1 2">
    <name type="scientific">Avena sativa</name>
    <name type="common">Oat</name>
    <dbReference type="NCBI Taxonomy" id="4498"/>
    <lineage>
        <taxon>Eukaryota</taxon>
        <taxon>Viridiplantae</taxon>
        <taxon>Streptophyta</taxon>
        <taxon>Embryophyta</taxon>
        <taxon>Tracheophyta</taxon>
        <taxon>Spermatophyta</taxon>
        <taxon>Magnoliopsida</taxon>
        <taxon>Liliopsida</taxon>
        <taxon>Poales</taxon>
        <taxon>Poaceae</taxon>
        <taxon>BOP clade</taxon>
        <taxon>Pooideae</taxon>
        <taxon>Poodae</taxon>
        <taxon>Poeae</taxon>
        <taxon>Poeae Chloroplast Group 1 (Aveneae type)</taxon>
        <taxon>Aveninae</taxon>
        <taxon>Avena</taxon>
    </lineage>
</organism>
<accession>A0ACD5ZBP0</accession>
<dbReference type="EnsemblPlants" id="AVESA.00010b.r2.6CG1121330.1">
    <property type="protein sequence ID" value="AVESA.00010b.r2.6CG1121330.1.CDS"/>
    <property type="gene ID" value="AVESA.00010b.r2.6CG1121330"/>
</dbReference>
<proteinExistence type="predicted"/>
<sequence>MPRAKADDLRRRWHILVDGDDVPPPARDFRDLRFPDPVLRMLREKGIVQPTPIQVQGLPVALSGRDMIGIAFTGSGKTLVFVLPLVMLALQEEMLMPIVPGEGPFGMIICPSRELAKQTYDVIEMFLAPLKEAGFPEIRPLLCIGGIDMRTQLDVVKKGVHIVVATPGRLKDLLAKKKMNLDNCRYLTLDEADRLVDLGLEEDIRGVIDHLKSQRQTLLFSATMPEKIRNFAKSALVKPVTVNVGRAGAANLDVIQEVEYVKEEARIIYLLECLQKTPPPVLIFCENKADVDYIHEYLLLKGVEAVAIHGGKDQEERQNAIDFFKNGKKDVLVATDVASKGLDFPDIQHVINYDMPAEIENYVHRIGRTGRCGKTGIATTFINRNQTETTLLDLKHLLMEAKQRIPPVLAELVDPLEDAEAIAKQSGVKGCQSCGGLGHRIADCPKRERQNSMAMAASRRDHFGGGGYRGEI</sequence>